<evidence type="ECO:0000256" key="14">
    <source>
        <dbReference type="ARBA" id="ARBA00023157"/>
    </source>
</evidence>
<keyword evidence="6" id="KW-0964">Secreted</keyword>
<dbReference type="InterPro" id="IPR008977">
    <property type="entry name" value="PHM/PNGase_F_dom_sf"/>
</dbReference>
<dbReference type="Pfam" id="PF01082">
    <property type="entry name" value="Cu2_monooxygen"/>
    <property type="match status" value="1"/>
</dbReference>
<evidence type="ECO:0000256" key="7">
    <source>
        <dbReference type="ARBA" id="ARBA00022723"/>
    </source>
</evidence>
<feature type="binding site" evidence="20">
    <location>
        <position position="95"/>
    </location>
    <ligand>
        <name>Cu(2+)</name>
        <dbReference type="ChEBI" id="CHEBI:29036"/>
        <label>1</label>
        <note>catalytic</note>
    </ligand>
</feature>
<feature type="transmembrane region" description="Helical" evidence="24">
    <location>
        <begin position="923"/>
        <end position="947"/>
    </location>
</feature>
<keyword evidence="14 21" id="KW-1015">Disulfide bond</keyword>
<dbReference type="EMBL" id="JARQWQ010000041">
    <property type="protein sequence ID" value="KAK2559276.1"/>
    <property type="molecule type" value="Genomic_DNA"/>
</dbReference>
<feature type="repeat" description="NHL" evidence="22">
    <location>
        <begin position="537"/>
        <end position="581"/>
    </location>
</feature>
<comment type="caution">
    <text evidence="27">The sequence shown here is derived from an EMBL/GenBank/DDBJ whole genome shotgun (WGS) entry which is preliminary data.</text>
</comment>
<evidence type="ECO:0000259" key="25">
    <source>
        <dbReference type="Pfam" id="PF01082"/>
    </source>
</evidence>
<evidence type="ECO:0000256" key="20">
    <source>
        <dbReference type="PIRSR" id="PIRSR600720-2"/>
    </source>
</evidence>
<dbReference type="InterPro" id="IPR014784">
    <property type="entry name" value="Cu2_ascorb_mOase-like_C"/>
</dbReference>
<feature type="disulfide bond" evidence="21">
    <location>
        <begin position="284"/>
        <end position="308"/>
    </location>
</feature>
<dbReference type="InterPro" id="IPR020611">
    <property type="entry name" value="Cu2_ascorb_mOase_CS-1"/>
</dbReference>
<evidence type="ECO:0000256" key="1">
    <source>
        <dbReference type="ARBA" id="ARBA00000686"/>
    </source>
</evidence>
<protein>
    <submittedName>
        <fullName evidence="27">Peptidyl-glycine alpha-amidating monooxygenase A</fullName>
    </submittedName>
</protein>
<keyword evidence="24" id="KW-0812">Transmembrane</keyword>
<comment type="catalytic activity">
    <reaction evidence="1">
        <text>a [peptide]-C-terminal (2S)-2-hydroxyglycine = a [peptide]-C-terminal amide + glyoxylate</text>
        <dbReference type="Rhea" id="RHEA:20924"/>
        <dbReference type="Rhea" id="RHEA-COMP:13485"/>
        <dbReference type="Rhea" id="RHEA-COMP:15321"/>
        <dbReference type="ChEBI" id="CHEBI:36655"/>
        <dbReference type="ChEBI" id="CHEBI:137001"/>
        <dbReference type="ChEBI" id="CHEBI:142768"/>
        <dbReference type="EC" id="4.3.2.5"/>
    </reaction>
</comment>
<keyword evidence="16" id="KW-0456">Lyase</keyword>
<evidence type="ECO:0000256" key="6">
    <source>
        <dbReference type="ARBA" id="ARBA00022525"/>
    </source>
</evidence>
<evidence type="ECO:0000256" key="9">
    <source>
        <dbReference type="ARBA" id="ARBA00022737"/>
    </source>
</evidence>
<evidence type="ECO:0000256" key="10">
    <source>
        <dbReference type="ARBA" id="ARBA00022833"/>
    </source>
</evidence>
<feature type="binding site" evidence="19">
    <location>
        <position position="570"/>
    </location>
    <ligand>
        <name>a protein</name>
        <dbReference type="ChEBI" id="CHEBI:16541"/>
    </ligand>
    <ligandPart>
        <name>C-terminal Xaa-(2S)-2-hydroxyglycine residue</name>
        <dbReference type="ChEBI" id="CHEBI:142768"/>
    </ligandPart>
</feature>
<evidence type="ECO:0000256" key="19">
    <source>
        <dbReference type="PIRSR" id="PIRSR600720-1"/>
    </source>
</evidence>
<accession>A0AAD9V2Y7</accession>
<feature type="compositionally biased region" description="Basic and acidic residues" evidence="23">
    <location>
        <begin position="854"/>
        <end position="876"/>
    </location>
</feature>
<dbReference type="GO" id="GO:0004504">
    <property type="term" value="F:peptidylglycine monooxygenase activity"/>
    <property type="evidence" value="ECO:0007669"/>
    <property type="project" value="UniProtKB-EC"/>
</dbReference>
<dbReference type="InterPro" id="IPR000323">
    <property type="entry name" value="Cu2_ascorb_mOase_N"/>
</dbReference>
<keyword evidence="28" id="KW-1185">Reference proteome</keyword>
<dbReference type="InterPro" id="IPR036939">
    <property type="entry name" value="Cu2_ascorb_mOase_N_sf"/>
</dbReference>
<dbReference type="GO" id="GO:0004598">
    <property type="term" value="F:peptidylamidoglycolate lyase activity"/>
    <property type="evidence" value="ECO:0007669"/>
    <property type="project" value="UniProtKB-EC"/>
</dbReference>
<comment type="subcellular location">
    <subcellularLocation>
        <location evidence="2">Secreted</location>
    </subcellularLocation>
</comment>
<dbReference type="InterPro" id="IPR000720">
    <property type="entry name" value="PHM/PAL"/>
</dbReference>
<evidence type="ECO:0000256" key="22">
    <source>
        <dbReference type="PROSITE-ProRule" id="PRU00504"/>
    </source>
</evidence>
<feature type="binding site" evidence="20">
    <location>
        <position position="710"/>
    </location>
    <ligand>
        <name>Zn(2+)</name>
        <dbReference type="ChEBI" id="CHEBI:29105"/>
        <note>catalytic</note>
    </ligand>
</feature>
<dbReference type="SUPFAM" id="SSF49742">
    <property type="entry name" value="PHM/PNGase F"/>
    <property type="match status" value="2"/>
</dbReference>
<dbReference type="SUPFAM" id="SSF63829">
    <property type="entry name" value="Calcium-dependent phosphotriesterase"/>
    <property type="match status" value="1"/>
</dbReference>
<feature type="binding site" evidence="20">
    <location>
        <position position="233"/>
    </location>
    <ligand>
        <name>Cu(2+)</name>
        <dbReference type="ChEBI" id="CHEBI:29036"/>
        <label>1</label>
        <note>catalytic</note>
    </ligand>
</feature>
<keyword evidence="20" id="KW-0106">Calcium</keyword>
<dbReference type="Gene3D" id="2.60.120.230">
    <property type="match status" value="1"/>
</dbReference>
<dbReference type="FunFam" id="2.60.120.310:FF:000005">
    <property type="entry name" value="Peptidylglycine alpha-hydroxylating monooxygenase"/>
    <property type="match status" value="1"/>
</dbReference>
<feature type="binding site" evidence="20">
    <location>
        <position position="307"/>
    </location>
    <ligand>
        <name>Cu(2+)</name>
        <dbReference type="ChEBI" id="CHEBI:29036"/>
        <label>1</label>
        <note>catalytic</note>
    </ligand>
</feature>
<feature type="disulfide bond" evidence="21">
    <location>
        <begin position="101"/>
        <end position="121"/>
    </location>
</feature>
<evidence type="ECO:0000313" key="27">
    <source>
        <dbReference type="EMBL" id="KAK2559276.1"/>
    </source>
</evidence>
<evidence type="ECO:0000256" key="18">
    <source>
        <dbReference type="ARBA" id="ARBA00048431"/>
    </source>
</evidence>
<dbReference type="GO" id="GO:0005576">
    <property type="term" value="C:extracellular region"/>
    <property type="evidence" value="ECO:0007669"/>
    <property type="project" value="UniProtKB-SubCell"/>
</dbReference>
<dbReference type="PROSITE" id="PS00084">
    <property type="entry name" value="CU2_MONOOXYGENASE_1"/>
    <property type="match status" value="1"/>
</dbReference>
<feature type="binding site" evidence="20">
    <location>
        <position position="711"/>
    </location>
    <ligand>
        <name>Ca(2+)</name>
        <dbReference type="ChEBI" id="CHEBI:29108"/>
        <note>structural</note>
    </ligand>
</feature>
<dbReference type="GO" id="GO:0005507">
    <property type="term" value="F:copper ion binding"/>
    <property type="evidence" value="ECO:0007669"/>
    <property type="project" value="InterPro"/>
</dbReference>
<feature type="binding site" evidence="19">
    <location>
        <position position="448"/>
    </location>
    <ligand>
        <name>a protein</name>
        <dbReference type="ChEBI" id="CHEBI:16541"/>
    </ligand>
    <ligandPart>
        <name>C-terminal Xaa-(2S)-2-hydroxyglycine residue</name>
        <dbReference type="ChEBI" id="CHEBI:142768"/>
    </ligandPart>
</feature>
<comment type="similarity">
    <text evidence="4">In the N-terminal section; belongs to the copper type II ascorbate-dependent monooxygenase family.</text>
</comment>
<dbReference type="InterPro" id="IPR001258">
    <property type="entry name" value="NHL_repeat"/>
</dbReference>
<feature type="disulfide bond" evidence="21">
    <location>
        <begin position="551"/>
        <end position="571"/>
    </location>
</feature>
<dbReference type="GO" id="GO:0006518">
    <property type="term" value="P:peptide metabolic process"/>
    <property type="evidence" value="ECO:0007669"/>
    <property type="project" value="InterPro"/>
</dbReference>
<evidence type="ECO:0000256" key="16">
    <source>
        <dbReference type="ARBA" id="ARBA00023239"/>
    </source>
</evidence>
<keyword evidence="24" id="KW-0472">Membrane</keyword>
<keyword evidence="15" id="KW-0325">Glycoprotein</keyword>
<dbReference type="Pfam" id="PF01436">
    <property type="entry name" value="NHL"/>
    <property type="match status" value="3"/>
</dbReference>
<evidence type="ECO:0000256" key="17">
    <source>
        <dbReference type="ARBA" id="ARBA00023268"/>
    </source>
</evidence>
<feature type="binding site" evidence="20">
    <location>
        <position position="235"/>
    </location>
    <ligand>
        <name>Cu(2+)</name>
        <dbReference type="ChEBI" id="CHEBI:29036"/>
        <label>1</label>
        <note>catalytic</note>
    </ligand>
</feature>
<evidence type="ECO:0000256" key="12">
    <source>
        <dbReference type="ARBA" id="ARBA00023008"/>
    </source>
</evidence>
<feature type="disulfide bond" evidence="21">
    <location>
        <begin position="217"/>
        <end position="328"/>
    </location>
</feature>
<feature type="binding site" evidence="19">
    <location>
        <position position="624"/>
    </location>
    <ligand>
        <name>a protein</name>
        <dbReference type="ChEBI" id="CHEBI:16541"/>
    </ligand>
    <ligandPart>
        <name>C-terminal Xaa-(2S)-2-hydroxyglycine residue</name>
        <dbReference type="ChEBI" id="CHEBI:142768"/>
    </ligandPart>
</feature>
<feature type="binding site" evidence="20">
    <location>
        <position position="435"/>
    </location>
    <ligand>
        <name>Ca(2+)</name>
        <dbReference type="ChEBI" id="CHEBI:29108"/>
        <note>structural</note>
    </ligand>
</feature>
<keyword evidence="11" id="KW-0560">Oxidoreductase</keyword>
<evidence type="ECO:0000256" key="8">
    <source>
        <dbReference type="ARBA" id="ARBA00022729"/>
    </source>
</evidence>
<evidence type="ECO:0000313" key="28">
    <source>
        <dbReference type="Proteomes" id="UP001249851"/>
    </source>
</evidence>
<keyword evidence="17" id="KW-0511">Multifunctional enzyme</keyword>
<evidence type="ECO:0000256" key="13">
    <source>
        <dbReference type="ARBA" id="ARBA00023033"/>
    </source>
</evidence>
<dbReference type="PANTHER" id="PTHR10680:SF14">
    <property type="entry name" value="PEPTIDYL-GLYCINE ALPHA-AMIDATING MONOOXYGENASE"/>
    <property type="match status" value="1"/>
</dbReference>
<evidence type="ECO:0000256" key="24">
    <source>
        <dbReference type="SAM" id="Phobius"/>
    </source>
</evidence>
<feature type="binding site" evidence="20">
    <location>
        <position position="503"/>
    </location>
    <ligand>
        <name>Ca(2+)</name>
        <dbReference type="ChEBI" id="CHEBI:29108"/>
        <note>structural</note>
    </ligand>
</feature>
<evidence type="ECO:0000256" key="3">
    <source>
        <dbReference type="ARBA" id="ARBA00006026"/>
    </source>
</evidence>
<name>A0AAD9V2Y7_ACRCE</name>
<keyword evidence="24" id="KW-1133">Transmembrane helix</keyword>
<dbReference type="PANTHER" id="PTHR10680">
    <property type="entry name" value="PEPTIDYL-GLYCINE ALPHA-AMIDATING MONOOXYGENASE"/>
    <property type="match status" value="1"/>
</dbReference>
<evidence type="ECO:0000259" key="26">
    <source>
        <dbReference type="Pfam" id="PF03712"/>
    </source>
</evidence>
<dbReference type="Proteomes" id="UP001249851">
    <property type="component" value="Unassembled WGS sequence"/>
</dbReference>
<evidence type="ECO:0000256" key="23">
    <source>
        <dbReference type="SAM" id="MobiDB-lite"/>
    </source>
</evidence>
<feature type="repeat" description="NHL" evidence="22">
    <location>
        <begin position="486"/>
        <end position="527"/>
    </location>
</feature>
<dbReference type="AlphaFoldDB" id="A0AAD9V2Y7"/>
<dbReference type="Gene3D" id="2.120.10.30">
    <property type="entry name" value="TolB, C-terminal domain"/>
    <property type="match status" value="1"/>
</dbReference>
<reference evidence="27" key="2">
    <citation type="journal article" date="2023" name="Science">
        <title>Genomic signatures of disease resistance in endangered staghorn corals.</title>
        <authorList>
            <person name="Vollmer S.V."/>
            <person name="Selwyn J.D."/>
            <person name="Despard B.A."/>
            <person name="Roesel C.L."/>
        </authorList>
    </citation>
    <scope>NUCLEOTIDE SEQUENCE</scope>
    <source>
        <strain evidence="27">K2</strain>
    </source>
</reference>
<feature type="binding site" evidence="20">
    <location>
        <position position="608"/>
    </location>
    <ligand>
        <name>Zn(2+)</name>
        <dbReference type="ChEBI" id="CHEBI:29105"/>
        <note>catalytic</note>
    </ligand>
</feature>
<evidence type="ECO:0000256" key="4">
    <source>
        <dbReference type="ARBA" id="ARBA00010263"/>
    </source>
</evidence>
<dbReference type="InterPro" id="IPR011042">
    <property type="entry name" value="6-blade_b-propeller_TolB-like"/>
</dbReference>
<feature type="binding site" evidence="20">
    <location>
        <position position="501"/>
    </location>
    <ligand>
        <name>Zn(2+)</name>
        <dbReference type="ChEBI" id="CHEBI:29105"/>
        <note>catalytic</note>
    </ligand>
</feature>
<reference evidence="27" key="1">
    <citation type="journal article" date="2023" name="G3 (Bethesda)">
        <title>Whole genome assembly and annotation of the endangered Caribbean coral Acropora cervicornis.</title>
        <authorList>
            <person name="Selwyn J.D."/>
            <person name="Vollmer S.V."/>
        </authorList>
    </citation>
    <scope>NUCLEOTIDE SEQUENCE</scope>
    <source>
        <strain evidence="27">K2</strain>
    </source>
</reference>
<keyword evidence="10 20" id="KW-0862">Zinc</keyword>
<evidence type="ECO:0000256" key="15">
    <source>
        <dbReference type="ARBA" id="ARBA00023180"/>
    </source>
</evidence>
<feature type="binding site" evidence="20">
    <location>
        <position position="94"/>
    </location>
    <ligand>
        <name>Cu(2+)</name>
        <dbReference type="ChEBI" id="CHEBI:29036"/>
        <label>1</label>
        <note>catalytic</note>
    </ligand>
</feature>
<organism evidence="27 28">
    <name type="scientific">Acropora cervicornis</name>
    <name type="common">Staghorn coral</name>
    <dbReference type="NCBI Taxonomy" id="6130"/>
    <lineage>
        <taxon>Eukaryota</taxon>
        <taxon>Metazoa</taxon>
        <taxon>Cnidaria</taxon>
        <taxon>Anthozoa</taxon>
        <taxon>Hexacorallia</taxon>
        <taxon>Scleractinia</taxon>
        <taxon>Astrocoeniina</taxon>
        <taxon>Acroporidae</taxon>
        <taxon>Acropora</taxon>
    </lineage>
</organism>
<dbReference type="PRINTS" id="PR00790">
    <property type="entry name" value="PAMONOXGNASE"/>
</dbReference>
<keyword evidence="8" id="KW-0732">Signal</keyword>
<evidence type="ECO:0000256" key="2">
    <source>
        <dbReference type="ARBA" id="ARBA00004613"/>
    </source>
</evidence>
<keyword evidence="9" id="KW-0677">Repeat</keyword>
<feature type="domain" description="Copper type II ascorbate-dependent monooxygenase N-terminal" evidence="25">
    <location>
        <begin position="58"/>
        <end position="168"/>
    </location>
</feature>
<gene>
    <name evidence="27" type="ORF">P5673_018425</name>
</gene>
<comment type="cofactor">
    <cofactor evidence="20">
        <name>Cu(2+)</name>
        <dbReference type="ChEBI" id="CHEBI:29036"/>
    </cofactor>
    <text evidence="20">Binds 2 Cu(2+) ions per subunit.</text>
</comment>
<comment type="similarity">
    <text evidence="5">Belongs to the copper type II ascorbate-dependent monooxygenase family.</text>
</comment>
<evidence type="ECO:0000256" key="11">
    <source>
        <dbReference type="ARBA" id="ARBA00023002"/>
    </source>
</evidence>
<proteinExistence type="inferred from homology"/>
<keyword evidence="13 27" id="KW-0503">Monooxygenase</keyword>
<feature type="compositionally biased region" description="Polar residues" evidence="23">
    <location>
        <begin position="877"/>
        <end position="892"/>
    </location>
</feature>
<comment type="cofactor">
    <cofactor evidence="20">
        <name>Zn(2+)</name>
        <dbReference type="ChEBI" id="CHEBI:29105"/>
    </cofactor>
    <text evidence="20">Binds one Zn(2+) ion per subunit.</text>
</comment>
<dbReference type="CDD" id="cd14958">
    <property type="entry name" value="NHL_PAL_like"/>
    <property type="match status" value="1"/>
</dbReference>
<dbReference type="GO" id="GO:0016020">
    <property type="term" value="C:membrane"/>
    <property type="evidence" value="ECO:0007669"/>
    <property type="project" value="InterPro"/>
</dbReference>
<evidence type="ECO:0000256" key="21">
    <source>
        <dbReference type="PIRSR" id="PIRSR600720-3"/>
    </source>
</evidence>
<dbReference type="PROSITE" id="PS51125">
    <property type="entry name" value="NHL"/>
    <property type="match status" value="3"/>
</dbReference>
<feature type="binding site" evidence="20">
    <location>
        <position position="162"/>
    </location>
    <ligand>
        <name>Cu(2+)</name>
        <dbReference type="ChEBI" id="CHEBI:29036"/>
        <label>1</label>
        <note>catalytic</note>
    </ligand>
</feature>
<feature type="repeat" description="NHL" evidence="22">
    <location>
        <begin position="602"/>
        <end position="635"/>
    </location>
</feature>
<keyword evidence="12 20" id="KW-0186">Copper</keyword>
<feature type="region of interest" description="Disordered" evidence="23">
    <location>
        <begin position="779"/>
        <end position="914"/>
    </location>
</feature>
<dbReference type="Pfam" id="PF03712">
    <property type="entry name" value="Cu2_monoox_C"/>
    <property type="match status" value="1"/>
</dbReference>
<evidence type="ECO:0000256" key="5">
    <source>
        <dbReference type="ARBA" id="ARBA00010676"/>
    </source>
</evidence>
<feature type="domain" description="Copper type II ascorbate-dependent monooxygenase C-terminal" evidence="26">
    <location>
        <begin position="192"/>
        <end position="337"/>
    </location>
</feature>
<dbReference type="FunFam" id="2.120.10.30:FF:000083">
    <property type="entry name" value="Peptidyl-glycine alpha-amidating monooxygenase B"/>
    <property type="match status" value="1"/>
</dbReference>
<comment type="similarity">
    <text evidence="3">In the C-terminal section; belongs to the peptidyl-alpha-hydroxyglycine alpha-amidating lyase family.</text>
</comment>
<feature type="disulfide bond" evidence="21">
    <location>
        <begin position="69"/>
        <end position="113"/>
    </location>
</feature>
<sequence length="1009" mass="111356">MGLFRVRNETVMAVLFGIAVVLDLVELCIAVNSRFQRHRSNNPSNGEMERKITIKMPGTHPLKSDTYLCTSVQLLPQKEYIVEFEPSASSDRAHHMLLFGCTLPGAGNPSWDCNSGQYEACMGSEEILYAWAKNAPPKYLPKGVGFAIGGDSAIKYLVLQVHYANVNSLQDGEKDYSGFILHTRRESLPYLGGIFLMWAYRGVIPPETSGVHVDVACQYKKSETMNGFAFRTHAHKLAKVITGYRIRNGVWTLLGKGDPQAPQAFYPMKTVIDIRTGDILAARCTYDSRGHDLHKVVHMGSSGHDEMCNFYIMYYSDAGRLKYSGGDCGEQNHPEIFKDFPAGSDTPLSPIASTLSAHSVMSSDDLEAATSTAENKEAVNNPTVFPADLASSELDKLETKAKVTGHFQSPELRVLNNWPNLTALEKSKLGQVTGVAVDSKGQVVIFHRGGRIWDDSTFDSSNVFRDADMVGTISEHTVWILDSSTGKVRGFWGKDLFYLPHGLTIDHKDNLWVTDVGSHQVFKFSPLSERTQRLLSVGRKLVPGADNSRFCKPTSVAVDKTGEFFVADGYCNSRIMKFSSTGKLMNVWGKPSYSGHGIPSLGSLMVPHSLALDRNQQRLFIADRENGRVQVMNSKSGAFIDEIKFPDFGGLVYAVDYRYGEQGGVLHIVNGPTMDKKRKVPVRGFTIRLADKTLTQTWPSENMQAFLEPHDLTSSADGTEVYVVEIGPNRIWKLASTIPSITTDLLDALESKSQTLNTEESKNQSTNRVELVEEKAKLIPTHQGITKPVDGDKSLQQTLDSERPKSTPLSASKSGALQKGGGGKEAGVNSGNQNSTHEVKMGVYSTSETPIGHPLDHQDFKTEKENHTSDRDKTNSESHTSQAGTLPLSITQAAKPEPTPSGSSESAPKNDALDGDENITKGVIPALVILSILAVPIVFLLLISIVLRVRAFQRDRNRPTKGFHDSKNELTVGRTRGWWSYMNCFDKQRYRFNRVTLSDFYSDSDSDEV</sequence>
<keyword evidence="7 20" id="KW-0479">Metal-binding</keyword>
<dbReference type="Gene3D" id="2.60.120.310">
    <property type="entry name" value="Copper type II, ascorbate-dependent monooxygenase, N-terminal domain"/>
    <property type="match status" value="1"/>
</dbReference>
<comment type="catalytic activity">
    <reaction evidence="18">
        <text>a [peptide]-C-terminal glycine + 2 L-ascorbate + O2 = a [peptide]-C-terminal (2S)-2-hydroxyglycine + 2 monodehydro-L-ascorbate radical + H2O</text>
        <dbReference type="Rhea" id="RHEA:21452"/>
        <dbReference type="Rhea" id="RHEA-COMP:13486"/>
        <dbReference type="Rhea" id="RHEA-COMP:15321"/>
        <dbReference type="ChEBI" id="CHEBI:15377"/>
        <dbReference type="ChEBI" id="CHEBI:15379"/>
        <dbReference type="ChEBI" id="CHEBI:38290"/>
        <dbReference type="ChEBI" id="CHEBI:59513"/>
        <dbReference type="ChEBI" id="CHEBI:137000"/>
        <dbReference type="ChEBI" id="CHEBI:142768"/>
        <dbReference type="EC" id="1.14.17.3"/>
    </reaction>
</comment>
<dbReference type="InterPro" id="IPR024548">
    <property type="entry name" value="Cu2_monoox_C"/>
</dbReference>